<organism evidence="1 2">
    <name type="scientific">Mucilaginibacter limnophilus</name>
    <dbReference type="NCBI Taxonomy" id="1932778"/>
    <lineage>
        <taxon>Bacteria</taxon>
        <taxon>Pseudomonadati</taxon>
        <taxon>Bacteroidota</taxon>
        <taxon>Sphingobacteriia</taxon>
        <taxon>Sphingobacteriales</taxon>
        <taxon>Sphingobacteriaceae</taxon>
        <taxon>Mucilaginibacter</taxon>
    </lineage>
</organism>
<dbReference type="Proteomes" id="UP000282759">
    <property type="component" value="Unassembled WGS sequence"/>
</dbReference>
<sequence>MLKKLFIAGAVVLLFTSCEKNTKCGERICDASFAYVSVQFVNANSEHIAVKNFTSVNKRTGDTLIKGKEKMFTDSIYVVADDSHVRKLSENGDEIKVSATDSATNVTKTAVFKVSGGECECHISKISGPDKITFN</sequence>
<dbReference type="AlphaFoldDB" id="A0A437MWF2"/>
<evidence type="ECO:0000313" key="2">
    <source>
        <dbReference type="Proteomes" id="UP000282759"/>
    </source>
</evidence>
<protein>
    <submittedName>
        <fullName evidence="1">Uncharacterized protein</fullName>
    </submittedName>
</protein>
<dbReference type="RefSeq" id="WP_127704376.1">
    <property type="nucleotide sequence ID" value="NZ_SACK01000002.1"/>
</dbReference>
<name>A0A437MWF2_9SPHI</name>
<evidence type="ECO:0000313" key="1">
    <source>
        <dbReference type="EMBL" id="RVU02012.1"/>
    </source>
</evidence>
<dbReference type="EMBL" id="SACK01000002">
    <property type="protein sequence ID" value="RVU02012.1"/>
    <property type="molecule type" value="Genomic_DNA"/>
</dbReference>
<gene>
    <name evidence="1" type="ORF">EOD41_08660</name>
</gene>
<proteinExistence type="predicted"/>
<comment type="caution">
    <text evidence="1">The sequence shown here is derived from an EMBL/GenBank/DDBJ whole genome shotgun (WGS) entry which is preliminary data.</text>
</comment>
<reference evidence="1 2" key="1">
    <citation type="submission" date="2019-01" db="EMBL/GenBank/DDBJ databases">
        <authorList>
            <person name="Chen W.-M."/>
        </authorList>
    </citation>
    <scope>NUCLEOTIDE SEQUENCE [LARGE SCALE GENOMIC DNA]</scope>
    <source>
        <strain evidence="1 2">YBJ-36</strain>
    </source>
</reference>
<dbReference type="OrthoDB" id="798998at2"/>
<dbReference type="PROSITE" id="PS51257">
    <property type="entry name" value="PROKAR_LIPOPROTEIN"/>
    <property type="match status" value="1"/>
</dbReference>
<accession>A0A437MWF2</accession>
<keyword evidence="2" id="KW-1185">Reference proteome</keyword>